<dbReference type="EMBL" id="JBIACJ010000002">
    <property type="protein sequence ID" value="MFE8695905.1"/>
    <property type="molecule type" value="Genomic_DNA"/>
</dbReference>
<comment type="caution">
    <text evidence="1">The sequence shown here is derived from an EMBL/GenBank/DDBJ whole genome shotgun (WGS) entry which is preliminary data.</text>
</comment>
<dbReference type="Proteomes" id="UP001601058">
    <property type="component" value="Unassembled WGS sequence"/>
</dbReference>
<name>A0ABW6JVJ7_9BACI</name>
<proteinExistence type="predicted"/>
<accession>A0ABW6JVJ7</accession>
<sequence>MGKSSCRFIVSAIGKRGQTYLTHCQDKHELKKWVAEHEDDLLMSELKIIDRKRHPLFMLFSKKR</sequence>
<evidence type="ECO:0008006" key="3">
    <source>
        <dbReference type="Google" id="ProtNLM"/>
    </source>
</evidence>
<keyword evidence="2" id="KW-1185">Reference proteome</keyword>
<dbReference type="RefSeq" id="WP_389216817.1">
    <property type="nucleotide sequence ID" value="NZ_JBIACJ010000002.1"/>
</dbReference>
<organism evidence="1 2">
    <name type="scientific">Cytobacillus mangrovibacter</name>
    <dbReference type="NCBI Taxonomy" id="3299024"/>
    <lineage>
        <taxon>Bacteria</taxon>
        <taxon>Bacillati</taxon>
        <taxon>Bacillota</taxon>
        <taxon>Bacilli</taxon>
        <taxon>Bacillales</taxon>
        <taxon>Bacillaceae</taxon>
        <taxon>Cytobacillus</taxon>
    </lineage>
</organism>
<evidence type="ECO:0000313" key="2">
    <source>
        <dbReference type="Proteomes" id="UP001601058"/>
    </source>
</evidence>
<protein>
    <recommendedName>
        <fullName evidence="3">PH domain-containing protein</fullName>
    </recommendedName>
</protein>
<evidence type="ECO:0000313" key="1">
    <source>
        <dbReference type="EMBL" id="MFE8695905.1"/>
    </source>
</evidence>
<gene>
    <name evidence="1" type="ORF">ACFYKT_05935</name>
</gene>
<reference evidence="1 2" key="1">
    <citation type="submission" date="2024-08" db="EMBL/GenBank/DDBJ databases">
        <title>Two novel Cytobacillus novel species.</title>
        <authorList>
            <person name="Liu G."/>
        </authorList>
    </citation>
    <scope>NUCLEOTIDE SEQUENCE [LARGE SCALE GENOMIC DNA]</scope>
    <source>
        <strain evidence="1 2">FJAT-53684</strain>
    </source>
</reference>